<organism evidence="1 2">
    <name type="scientific">Pelistega suis</name>
    <dbReference type="NCBI Taxonomy" id="1631957"/>
    <lineage>
        <taxon>Bacteria</taxon>
        <taxon>Pseudomonadati</taxon>
        <taxon>Pseudomonadota</taxon>
        <taxon>Betaproteobacteria</taxon>
        <taxon>Burkholderiales</taxon>
        <taxon>Alcaligenaceae</taxon>
        <taxon>Pelistega</taxon>
    </lineage>
</organism>
<evidence type="ECO:0000313" key="1">
    <source>
        <dbReference type="EMBL" id="NOL51980.1"/>
    </source>
</evidence>
<dbReference type="AlphaFoldDB" id="A0A849P3A6"/>
<dbReference type="EMBL" id="JABGBN010000005">
    <property type="protein sequence ID" value="NOL51980.1"/>
    <property type="molecule type" value="Genomic_DNA"/>
</dbReference>
<reference evidence="1 2" key="1">
    <citation type="submission" date="2020-05" db="EMBL/GenBank/DDBJ databases">
        <authorList>
            <person name="Niu N."/>
        </authorList>
    </citation>
    <scope>NUCLEOTIDE SEQUENCE [LARGE SCALE GENOMIC DNA]</scope>
    <source>
        <strain evidence="1 2">3340-03</strain>
    </source>
</reference>
<dbReference type="Proteomes" id="UP000537862">
    <property type="component" value="Unassembled WGS sequence"/>
</dbReference>
<accession>A0A849P3A6</accession>
<dbReference type="PANTHER" id="PTHR41260:SF1">
    <property type="entry name" value="PROTEIN ECSC"/>
    <property type="match status" value="1"/>
</dbReference>
<keyword evidence="2" id="KW-1185">Reference proteome</keyword>
<dbReference type="RefSeq" id="WP_171680680.1">
    <property type="nucleotide sequence ID" value="NZ_JABGBN010000005.1"/>
</dbReference>
<proteinExistence type="predicted"/>
<comment type="caution">
    <text evidence="1">The sequence shown here is derived from an EMBL/GenBank/DDBJ whole genome shotgun (WGS) entry which is preliminary data.</text>
</comment>
<evidence type="ECO:0000313" key="2">
    <source>
        <dbReference type="Proteomes" id="UP000537862"/>
    </source>
</evidence>
<gene>
    <name evidence="1" type="ORF">HKX39_07340</name>
</gene>
<name>A0A849P3A6_9BURK</name>
<dbReference type="InterPro" id="IPR024787">
    <property type="entry name" value="EcsC"/>
</dbReference>
<protein>
    <submittedName>
        <fullName evidence="1">EcsC family protein</fullName>
    </submittedName>
</protein>
<dbReference type="PANTHER" id="PTHR41260">
    <property type="entry name" value="PROTEIN ECSC"/>
    <property type="match status" value="1"/>
</dbReference>
<sequence>MSQTLETQDLRDLHTAVSLLTAPSLTAKMTSMVGSPVEYLMDKLPKGANEKIHGIIETALHKVVDVSASTMENQTQEASNKWHKFGAGVTGALGGFFGFSALLVELPVSTTIMMRSILDVARSEGFDITDYQTKMECIAVFGVTVNEDKSDDSAESGYYASRIALNQIMNATAKELSVLTQQAANKAIDTTAVGKVFAQLIHAVATRLGVPLTEKAAAQLVPGIGALAGATLNVMFTDFYQDIARGHFIIKRLEEKYGADEIKAQFDKIRLATSKPAVLIGHQPE</sequence>
<dbReference type="Pfam" id="PF12787">
    <property type="entry name" value="EcsC"/>
    <property type="match status" value="1"/>
</dbReference>